<feature type="domain" description="Periplasmic copper-binding protein NosD beta helix" evidence="1">
    <location>
        <begin position="456"/>
        <end position="617"/>
    </location>
</feature>
<reference evidence="2 3" key="1">
    <citation type="submission" date="2024-06" db="EMBL/GenBank/DDBJ databases">
        <title>Construction of an artificial bacterial consortium using nitrogen cycle bacteria from Cuatro Cienegas Basin and a mangrove forest.</title>
        <authorList>
            <person name="Aguilera-Najera D."/>
            <person name="Marquez-Cianci L."/>
            <person name="Martinez-Perez E."/>
            <person name="Rosas-Barrera M."/>
            <person name="Rodriguez-Cruz U.E."/>
            <person name="Tapia-Lopez R."/>
            <person name="Eguiarte L.E."/>
            <person name="Souza-Saldivar V."/>
        </authorList>
    </citation>
    <scope>NUCLEOTIDE SEQUENCE [LARGE SCALE GENOMIC DNA]</scope>
    <source>
        <strain evidence="2 3">S14-15</strain>
    </source>
</reference>
<dbReference type="Proteomes" id="UP001467674">
    <property type="component" value="Unassembled WGS sequence"/>
</dbReference>
<comment type="caution">
    <text evidence="2">The sequence shown here is derived from an EMBL/GenBank/DDBJ whole genome shotgun (WGS) entry which is preliminary data.</text>
</comment>
<proteinExistence type="predicted"/>
<evidence type="ECO:0000259" key="1">
    <source>
        <dbReference type="Pfam" id="PF05048"/>
    </source>
</evidence>
<keyword evidence="3" id="KW-1185">Reference proteome</keyword>
<dbReference type="InterPro" id="IPR006626">
    <property type="entry name" value="PbH1"/>
</dbReference>
<protein>
    <submittedName>
        <fullName evidence="2">Right-handed parallel beta-helix repeat-containing protein</fullName>
    </submittedName>
</protein>
<dbReference type="InterPro" id="IPR011050">
    <property type="entry name" value="Pectin_lyase_fold/virulence"/>
</dbReference>
<dbReference type="Pfam" id="PF05048">
    <property type="entry name" value="NosD"/>
    <property type="match status" value="1"/>
</dbReference>
<gene>
    <name evidence="2" type="ORF">ABQG71_06270</name>
</gene>
<evidence type="ECO:0000313" key="2">
    <source>
        <dbReference type="EMBL" id="MER3120792.1"/>
    </source>
</evidence>
<evidence type="ECO:0000313" key="3">
    <source>
        <dbReference type="Proteomes" id="UP001467674"/>
    </source>
</evidence>
<dbReference type="SMART" id="SM00710">
    <property type="entry name" value="PbH1"/>
    <property type="match status" value="10"/>
</dbReference>
<organism evidence="2 3">
    <name type="scientific">Bacillus altitudinis</name>
    <dbReference type="NCBI Taxonomy" id="293387"/>
    <lineage>
        <taxon>Bacteria</taxon>
        <taxon>Bacillati</taxon>
        <taxon>Bacillota</taxon>
        <taxon>Bacilli</taxon>
        <taxon>Bacillales</taxon>
        <taxon>Bacillaceae</taxon>
        <taxon>Bacillus</taxon>
    </lineage>
</organism>
<dbReference type="InterPro" id="IPR012334">
    <property type="entry name" value="Pectin_lyas_fold"/>
</dbReference>
<dbReference type="InterPro" id="IPR007742">
    <property type="entry name" value="NosD_dom"/>
</dbReference>
<dbReference type="Gene3D" id="2.160.20.10">
    <property type="entry name" value="Single-stranded right-handed beta-helix, Pectin lyase-like"/>
    <property type="match status" value="2"/>
</dbReference>
<accession>A0ABV1S2N4</accession>
<dbReference type="EMBL" id="JBEOME010000002">
    <property type="protein sequence ID" value="MER3120792.1"/>
    <property type="molecule type" value="Genomic_DNA"/>
</dbReference>
<name>A0ABV1S2N4_BACAB</name>
<dbReference type="RefSeq" id="WP_350385236.1">
    <property type="nucleotide sequence ID" value="NZ_JBEOME010000002.1"/>
</dbReference>
<sequence length="653" mass="72643">MPKYIYKNFSTTGFDRKFIADLNVNFHEVSDDLLALDRSLASHKIDSKAHSSDQITHGVFTVANRLDNYGARFANLVVNHDGKDVKEVVDLRVASDATTHLTAKDRFDYDFALINMRFISKNALTFGADPTGKKPSAAAIQKALDEIHREGGGQLVIPDGTYLIDKRMVVYENTRITMAHNCVLLRGWAGGFFINGMTTDNFSGYKGRGNIVIEGGTLDGNYANIGKYPTTAMDSIILGHGNNILIDRVTFRDTISAHAIDANGCKNLSITRCLFLGFIDLSVNKDRAFSEAIQLAEFTKAGMNQFGAFDGSPNKNVYVAHNYFGKSDLLGGWGCGVGNHYTVYNIYQTDITIYDNTFEDCGFAAVRTFKWGEVKIINNKFRRNRDCIRITQANGGIESSKTAAGVQTNRPQSAQNILIQGNDFYDYRDFAILTYGQIYNKEIAWSDGIRILGNYFHLKAQSNGKYQNEQAIKLVYAKNPRISENRFYGGRRGVWLEGCFNAFVENNEFANVDTEAVFVEKSSDKTSTLTKSSHIAINNNEINTTGRNGIYVQNCDYFDIRDNNIYNTNKEQDSSTGRGGIYVGSGYDGKIEGNRIRGVEKEFAILVASSASEVNVFNTKGTGRIIVQGADNFNGYFGTTKDDYIRKIVTKEA</sequence>
<dbReference type="SUPFAM" id="SSF51126">
    <property type="entry name" value="Pectin lyase-like"/>
    <property type="match status" value="2"/>
</dbReference>